<evidence type="ECO:0000256" key="1">
    <source>
        <dbReference type="ARBA" id="ARBA00009922"/>
    </source>
</evidence>
<dbReference type="CDD" id="cd19067">
    <property type="entry name" value="PfuEndoQ-like"/>
    <property type="match status" value="1"/>
</dbReference>
<feature type="domain" description="UvrD-like helicase ATP-binding" evidence="12">
    <location>
        <begin position="493"/>
        <end position="755"/>
    </location>
</feature>
<comment type="similarity">
    <text evidence="1">Belongs to the helicase family. UvrD subfamily.</text>
</comment>
<evidence type="ECO:0000256" key="8">
    <source>
        <dbReference type="ARBA" id="ARBA00034617"/>
    </source>
</evidence>
<organism evidence="14 15">
    <name type="scientific">Anaerotruncus colihominis</name>
    <dbReference type="NCBI Taxonomy" id="169435"/>
    <lineage>
        <taxon>Bacteria</taxon>
        <taxon>Bacillati</taxon>
        <taxon>Bacillota</taxon>
        <taxon>Clostridia</taxon>
        <taxon>Eubacteriales</taxon>
        <taxon>Oscillospiraceae</taxon>
        <taxon>Anaerotruncus</taxon>
    </lineage>
</organism>
<feature type="binding site" evidence="11">
    <location>
        <begin position="514"/>
        <end position="521"/>
    </location>
    <ligand>
        <name>ATP</name>
        <dbReference type="ChEBI" id="CHEBI:30616"/>
    </ligand>
</feature>
<dbReference type="CDD" id="cd18807">
    <property type="entry name" value="SF1_C_UvrD"/>
    <property type="match status" value="1"/>
</dbReference>
<dbReference type="InterPro" id="IPR027417">
    <property type="entry name" value="P-loop_NTPase"/>
</dbReference>
<dbReference type="EMBL" id="CZBE01000021">
    <property type="protein sequence ID" value="CUQ02336.1"/>
    <property type="molecule type" value="Genomic_DNA"/>
</dbReference>
<comment type="catalytic activity">
    <reaction evidence="8">
        <text>Couples ATP hydrolysis with the unwinding of duplex DNA by translocating in the 3'-5' direction.</text>
        <dbReference type="EC" id="5.6.2.4"/>
    </reaction>
</comment>
<dbReference type="PROSITE" id="PS51198">
    <property type="entry name" value="UVRD_HELICASE_ATP_BIND"/>
    <property type="match status" value="1"/>
</dbReference>
<dbReference type="GO" id="GO:0003677">
    <property type="term" value="F:DNA binding"/>
    <property type="evidence" value="ECO:0007669"/>
    <property type="project" value="UniProtKB-KW"/>
</dbReference>
<dbReference type="EC" id="5.6.2.4" evidence="9"/>
<evidence type="ECO:0000256" key="7">
    <source>
        <dbReference type="ARBA" id="ARBA00023235"/>
    </source>
</evidence>
<dbReference type="AlphaFoldDB" id="A0A174SZX1"/>
<dbReference type="PANTHER" id="PTHR11070">
    <property type="entry name" value="UVRD / RECB / PCRA DNA HELICASE FAMILY MEMBER"/>
    <property type="match status" value="1"/>
</dbReference>
<evidence type="ECO:0000256" key="6">
    <source>
        <dbReference type="ARBA" id="ARBA00023125"/>
    </source>
</evidence>
<dbReference type="GO" id="GO:0016887">
    <property type="term" value="F:ATP hydrolysis activity"/>
    <property type="evidence" value="ECO:0007669"/>
    <property type="project" value="RHEA"/>
</dbReference>
<keyword evidence="7" id="KW-0413">Isomerase</keyword>
<dbReference type="RefSeq" id="WP_242857784.1">
    <property type="nucleotide sequence ID" value="NZ_CABIWA010000004.1"/>
</dbReference>
<dbReference type="InterPro" id="IPR014016">
    <property type="entry name" value="UvrD-like_ATP-bd"/>
</dbReference>
<protein>
    <recommendedName>
        <fullName evidence="9">DNA 3'-5' helicase</fullName>
        <ecNumber evidence="9">5.6.2.4</ecNumber>
    </recommendedName>
</protein>
<gene>
    <name evidence="14" type="primary">rep</name>
    <name evidence="14" type="ORF">ERS852551_02803</name>
</gene>
<dbReference type="PROSITE" id="PS51217">
    <property type="entry name" value="UVRD_HELICASE_CTER"/>
    <property type="match status" value="1"/>
</dbReference>
<proteinExistence type="inferred from homology"/>
<evidence type="ECO:0000256" key="3">
    <source>
        <dbReference type="ARBA" id="ARBA00022801"/>
    </source>
</evidence>
<evidence type="ECO:0000256" key="4">
    <source>
        <dbReference type="ARBA" id="ARBA00022806"/>
    </source>
</evidence>
<dbReference type="Gene3D" id="1.10.10.160">
    <property type="match status" value="1"/>
</dbReference>
<dbReference type="Pfam" id="PF13361">
    <property type="entry name" value="UvrD_C"/>
    <property type="match status" value="2"/>
</dbReference>
<dbReference type="GO" id="GO:0043138">
    <property type="term" value="F:3'-5' DNA helicase activity"/>
    <property type="evidence" value="ECO:0007669"/>
    <property type="project" value="UniProtKB-EC"/>
</dbReference>
<evidence type="ECO:0000313" key="15">
    <source>
        <dbReference type="Proteomes" id="UP000095765"/>
    </source>
</evidence>
<feature type="domain" description="UvrD-like helicase C-terminal" evidence="13">
    <location>
        <begin position="756"/>
        <end position="1040"/>
    </location>
</feature>
<evidence type="ECO:0000259" key="12">
    <source>
        <dbReference type="PROSITE" id="PS51198"/>
    </source>
</evidence>
<dbReference type="Gene3D" id="3.20.20.140">
    <property type="entry name" value="Metal-dependent hydrolases"/>
    <property type="match status" value="1"/>
</dbReference>
<evidence type="ECO:0000259" key="13">
    <source>
        <dbReference type="PROSITE" id="PS51217"/>
    </source>
</evidence>
<dbReference type="PANTHER" id="PTHR11070:SF2">
    <property type="entry name" value="ATP-DEPENDENT DNA HELICASE SRS2"/>
    <property type="match status" value="1"/>
</dbReference>
<reference evidence="14 15" key="1">
    <citation type="submission" date="2015-09" db="EMBL/GenBank/DDBJ databases">
        <authorList>
            <consortium name="Pathogen Informatics"/>
        </authorList>
    </citation>
    <scope>NUCLEOTIDE SEQUENCE [LARGE SCALE GENOMIC DNA]</scope>
    <source>
        <strain evidence="14 15">2789STDY5834939</strain>
    </source>
</reference>
<evidence type="ECO:0000256" key="5">
    <source>
        <dbReference type="ARBA" id="ARBA00022840"/>
    </source>
</evidence>
<dbReference type="Pfam" id="PF00580">
    <property type="entry name" value="UvrD-helicase"/>
    <property type="match status" value="1"/>
</dbReference>
<evidence type="ECO:0000256" key="11">
    <source>
        <dbReference type="PROSITE-ProRule" id="PRU00560"/>
    </source>
</evidence>
<dbReference type="SUPFAM" id="SSF89550">
    <property type="entry name" value="PHP domain-like"/>
    <property type="match status" value="1"/>
</dbReference>
<keyword evidence="3 11" id="KW-0378">Hydrolase</keyword>
<evidence type="ECO:0000256" key="9">
    <source>
        <dbReference type="ARBA" id="ARBA00034808"/>
    </source>
</evidence>
<dbReference type="CDD" id="cd17932">
    <property type="entry name" value="DEXQc_UvrD"/>
    <property type="match status" value="1"/>
</dbReference>
<evidence type="ECO:0000256" key="2">
    <source>
        <dbReference type="ARBA" id="ARBA00022741"/>
    </source>
</evidence>
<dbReference type="InterPro" id="IPR013986">
    <property type="entry name" value="DExx_box_DNA_helicase_dom_sf"/>
</dbReference>
<keyword evidence="5 11" id="KW-0067">ATP-binding</keyword>
<dbReference type="GO" id="GO:0000725">
    <property type="term" value="P:recombinational repair"/>
    <property type="evidence" value="ECO:0007669"/>
    <property type="project" value="TreeGrafter"/>
</dbReference>
<dbReference type="GO" id="GO:0005524">
    <property type="term" value="F:ATP binding"/>
    <property type="evidence" value="ECO:0007669"/>
    <property type="project" value="UniProtKB-UniRule"/>
</dbReference>
<keyword evidence="4 11" id="KW-0347">Helicase</keyword>
<dbReference type="InterPro" id="IPR016195">
    <property type="entry name" value="Pol/histidinol_Pase-like"/>
</dbReference>
<dbReference type="SUPFAM" id="SSF52540">
    <property type="entry name" value="P-loop containing nucleoside triphosphate hydrolases"/>
    <property type="match status" value="1"/>
</dbReference>
<keyword evidence="6" id="KW-0238">DNA-binding</keyword>
<dbReference type="InterPro" id="IPR014017">
    <property type="entry name" value="DNA_helicase_UvrD-like_C"/>
</dbReference>
<dbReference type="Gene3D" id="3.40.50.300">
    <property type="entry name" value="P-loop containing nucleotide triphosphate hydrolases"/>
    <property type="match status" value="3"/>
</dbReference>
<evidence type="ECO:0000313" key="14">
    <source>
        <dbReference type="EMBL" id="CUQ02336.1"/>
    </source>
</evidence>
<comment type="catalytic activity">
    <reaction evidence="10">
        <text>ATP + H2O = ADP + phosphate + H(+)</text>
        <dbReference type="Rhea" id="RHEA:13065"/>
        <dbReference type="ChEBI" id="CHEBI:15377"/>
        <dbReference type="ChEBI" id="CHEBI:15378"/>
        <dbReference type="ChEBI" id="CHEBI:30616"/>
        <dbReference type="ChEBI" id="CHEBI:43474"/>
        <dbReference type="ChEBI" id="CHEBI:456216"/>
        <dbReference type="EC" id="5.6.2.4"/>
    </reaction>
</comment>
<evidence type="ECO:0000256" key="10">
    <source>
        <dbReference type="ARBA" id="ARBA00048988"/>
    </source>
</evidence>
<name>A0A174SZX1_9FIRM</name>
<sequence>MDMERGRSSMRFTADFHIHSKYSRATSRDCIPEMLDLWARRKGLDLIGTGDFTHPAWREELREKLAPAGDGVFVLKDAYRADASALPGGASGASRRFAAAFDSSACRPRFLLSTEISSIYKKDGKTRKVHNVILLPDFEAADALSHRLEQIGNLHSDGRPILGLDSRDLLEITLEICPRAIFIPAHIWTPHFSLFGAYSGFDTIEACFGDLTPHIHALETGLSSDPPMNWRISALDRFTLVSNSDAHSPSKLAREANLFNTELSFSAIAHALAHPETDEFLGTLEFYPEEGKYHMDGHRGCKVCLTPAETAAAGGVCPVCGRRITVGVLHRVEELADRPEGFRPKLAKDFESIIPLPETIAACIGSTPASKKVQVRYEELLRELGPELSVLRQIPLEELSRLAGPCVAEGVRRLRAGEVAWEPGYDGEYGRAALLDAREIAAYSGQVSFFAGSGEKPSRKKAAAPINDAPKKAATGSAALKHAAALAGAAAHYGLNERQWEAVSAQGRQITVVAGPGTGKTRTLVYRIRRLIETGAAAPGQITAVTFTNKAAAELAGRLEQELGRRTARKVSVGTFHGLCMKLLRDRLGDVTLIDETAALALVEELCAELGLKKRPRDALAAVSARKNGLTAGKEADEAEQTLFAYYCERLEEYGALDYDDLILQTLALFEQGALAGQEREPFRRLLVDEFQDINPMQYRLVRAWNRDGDELFVIGDPDQAIYSFRGSDPRCFETLARDCPDGRVIRLNENYRSTPQILDCALPVIASGLPPQERETRRLGAMRPDGCAVRLLTAETPFSEALFIAKEINRMVGGIDMLDAHRQGGAPMREESAPRGFGDIAVLYRTHRQASLLEECFQKEGIPYNVAGRESYLTDKAVRTALAFFRSLQSGSDRLSAHLASAGLGKERMEALRMAFAELAVQKEKPVKLVDLWIGQMGLEDDAAFRRLRGLAACAKSMPELLASIALGQEGDLRRSGTRTYHSDAVTLMTLHGSKGLEFPVVFLCGVNEGIIPHTGMRGQSDPGEERRLFYVGMTRAQEELLLLTSGAPSVFLGDIPKDRLERSAVWTRPEEPAKQMSLF</sequence>
<dbReference type="InterPro" id="IPR000212">
    <property type="entry name" value="DNA_helicase_UvrD/REP"/>
</dbReference>
<dbReference type="Proteomes" id="UP000095765">
    <property type="component" value="Unassembled WGS sequence"/>
</dbReference>
<accession>A0A174SZX1</accession>
<keyword evidence="2 11" id="KW-0547">Nucleotide-binding</keyword>